<dbReference type="OrthoDB" id="258268at2"/>
<evidence type="ECO:0000313" key="2">
    <source>
        <dbReference type="EMBL" id="QDU37382.1"/>
    </source>
</evidence>
<evidence type="ECO:0000259" key="1">
    <source>
        <dbReference type="Pfam" id="PF10056"/>
    </source>
</evidence>
<dbReference type="EMBL" id="CP036275">
    <property type="protein sequence ID" value="QDU37382.1"/>
    <property type="molecule type" value="Genomic_DNA"/>
</dbReference>
<feature type="domain" description="DUF2293" evidence="1">
    <location>
        <begin position="122"/>
        <end position="207"/>
    </location>
</feature>
<dbReference type="AlphaFoldDB" id="A0A517Z4H0"/>
<accession>A0A517Z4H0</accession>
<organism evidence="2 3">
    <name type="scientific">Maioricimonas rarisocia</name>
    <dbReference type="NCBI Taxonomy" id="2528026"/>
    <lineage>
        <taxon>Bacteria</taxon>
        <taxon>Pseudomonadati</taxon>
        <taxon>Planctomycetota</taxon>
        <taxon>Planctomycetia</taxon>
        <taxon>Planctomycetales</taxon>
        <taxon>Planctomycetaceae</taxon>
        <taxon>Maioricimonas</taxon>
    </lineage>
</organism>
<proteinExistence type="predicted"/>
<dbReference type="RefSeq" id="WP_145368170.1">
    <property type="nucleotide sequence ID" value="NZ_CP036275.1"/>
</dbReference>
<dbReference type="Proteomes" id="UP000320496">
    <property type="component" value="Chromosome"/>
</dbReference>
<protein>
    <recommendedName>
        <fullName evidence="1">DUF2293 domain-containing protein</fullName>
    </recommendedName>
</protein>
<dbReference type="KEGG" id="mri:Mal4_16930"/>
<sequence length="232" mass="25841">MPDQTRVVGPGPAERTVVTEQGKVLEVPAEWELLPPGDAGLTRRVKAAGPSWTVKEKKGRRTFSRGVWAPAERIARIRAELEAERSTESYAKRRAADAARREKKQAEYVEDFGGAVLQFLDFAPEYAELAERLSVAVTAHATPVGSGTVARTERIPIEQRAESAVIAWMRHQTTAYDNMKIPRVKGKRREVRRMLAARSRLLLESYRQGRAVDPATCPLQRALIASAPENPF</sequence>
<dbReference type="InterPro" id="IPR018744">
    <property type="entry name" value="DUF2293"/>
</dbReference>
<gene>
    <name evidence="2" type="ORF">Mal4_16930</name>
</gene>
<evidence type="ECO:0000313" key="3">
    <source>
        <dbReference type="Proteomes" id="UP000320496"/>
    </source>
</evidence>
<reference evidence="2 3" key="1">
    <citation type="submission" date="2019-02" db="EMBL/GenBank/DDBJ databases">
        <title>Deep-cultivation of Planctomycetes and their phenomic and genomic characterization uncovers novel biology.</title>
        <authorList>
            <person name="Wiegand S."/>
            <person name="Jogler M."/>
            <person name="Boedeker C."/>
            <person name="Pinto D."/>
            <person name="Vollmers J."/>
            <person name="Rivas-Marin E."/>
            <person name="Kohn T."/>
            <person name="Peeters S.H."/>
            <person name="Heuer A."/>
            <person name="Rast P."/>
            <person name="Oberbeckmann S."/>
            <person name="Bunk B."/>
            <person name="Jeske O."/>
            <person name="Meyerdierks A."/>
            <person name="Storesund J.E."/>
            <person name="Kallscheuer N."/>
            <person name="Luecker S."/>
            <person name="Lage O.M."/>
            <person name="Pohl T."/>
            <person name="Merkel B.J."/>
            <person name="Hornburger P."/>
            <person name="Mueller R.-W."/>
            <person name="Bruemmer F."/>
            <person name="Labrenz M."/>
            <person name="Spormann A.M."/>
            <person name="Op den Camp H."/>
            <person name="Overmann J."/>
            <person name="Amann R."/>
            <person name="Jetten M.S.M."/>
            <person name="Mascher T."/>
            <person name="Medema M.H."/>
            <person name="Devos D.P."/>
            <person name="Kaster A.-K."/>
            <person name="Ovreas L."/>
            <person name="Rohde M."/>
            <person name="Galperin M.Y."/>
            <person name="Jogler C."/>
        </authorList>
    </citation>
    <scope>NUCLEOTIDE SEQUENCE [LARGE SCALE GENOMIC DNA]</scope>
    <source>
        <strain evidence="2 3">Mal4</strain>
    </source>
</reference>
<name>A0A517Z4H0_9PLAN</name>
<keyword evidence="3" id="KW-1185">Reference proteome</keyword>
<dbReference type="Pfam" id="PF10056">
    <property type="entry name" value="DUF2293"/>
    <property type="match status" value="1"/>
</dbReference>